<keyword evidence="7" id="KW-0594">Phospholipid biosynthesis</keyword>
<evidence type="ECO:0000256" key="1">
    <source>
        <dbReference type="ARBA" id="ARBA00001232"/>
    </source>
</evidence>
<gene>
    <name evidence="11" type="ORF">UFOPK1421_00238</name>
    <name evidence="12" type="ORF">UFOPK4422_01358</name>
</gene>
<evidence type="ECO:0000313" key="11">
    <source>
        <dbReference type="EMBL" id="CAB4534399.1"/>
    </source>
</evidence>
<sequence length="321" mass="33374">MLPIAVDAMGGDNAPNEIVAGAVQASQLGISVILVGPENLEGRQGLELIVASEVIEMDEDAAQGARRKKDSTLIRAAEAVRDGRASAMISAGNTGATMAAALLRMGRIKNVNRPAIATPIPVPGGTPTVLLDAGANAEVKAEWLVQFAIMGSVFAYHRYGIESPRVGLLSIGEEPGKGDTLRKEAYELLANATGINFIGNVEGRDVMSDNVDVVVTDGFTGNVVLKTLEGGMKTLVKALMAAFSALPEYKPHADALLPALLPLYEIVDPESTGGAILLGVDGVCIISHGSSSSRAMVNGIKVANDMVQCGIVEAIHRAINQ</sequence>
<comment type="subunit">
    <text evidence="10">Homodimer. Probably interacts with PlsY.</text>
</comment>
<accession>A0A6J6B7R3</accession>
<evidence type="ECO:0000256" key="7">
    <source>
        <dbReference type="ARBA" id="ARBA00023209"/>
    </source>
</evidence>
<reference evidence="11" key="1">
    <citation type="submission" date="2020-05" db="EMBL/GenBank/DDBJ databases">
        <authorList>
            <person name="Chiriac C."/>
            <person name="Salcher M."/>
            <person name="Ghai R."/>
            <person name="Kavagutti S V."/>
        </authorList>
    </citation>
    <scope>NUCLEOTIDE SEQUENCE</scope>
</reference>
<dbReference type="GO" id="GO:0008654">
    <property type="term" value="P:phospholipid biosynthetic process"/>
    <property type="evidence" value="ECO:0007669"/>
    <property type="project" value="UniProtKB-KW"/>
</dbReference>
<proteinExistence type="inferred from homology"/>
<dbReference type="EC" id="2.3.1.274" evidence="9"/>
<keyword evidence="3" id="KW-0963">Cytoplasm</keyword>
<dbReference type="Pfam" id="PF02504">
    <property type="entry name" value="FA_synthesis"/>
    <property type="match status" value="1"/>
</dbReference>
<evidence type="ECO:0000256" key="3">
    <source>
        <dbReference type="ARBA" id="ARBA00022490"/>
    </source>
</evidence>
<dbReference type="GO" id="GO:0043811">
    <property type="term" value="F:phosphate:acyl-[acyl carrier protein] acyltransferase activity"/>
    <property type="evidence" value="ECO:0007669"/>
    <property type="project" value="UniProtKB-EC"/>
</dbReference>
<evidence type="ECO:0000256" key="5">
    <source>
        <dbReference type="ARBA" id="ARBA00022679"/>
    </source>
</evidence>
<evidence type="ECO:0000256" key="2">
    <source>
        <dbReference type="ARBA" id="ARBA00004496"/>
    </source>
</evidence>
<comment type="catalytic activity">
    <reaction evidence="1">
        <text>a fatty acyl-[ACP] + phosphate = an acyl phosphate + holo-[ACP]</text>
        <dbReference type="Rhea" id="RHEA:42292"/>
        <dbReference type="Rhea" id="RHEA-COMP:9685"/>
        <dbReference type="Rhea" id="RHEA-COMP:14125"/>
        <dbReference type="ChEBI" id="CHEBI:43474"/>
        <dbReference type="ChEBI" id="CHEBI:59918"/>
        <dbReference type="ChEBI" id="CHEBI:64479"/>
        <dbReference type="ChEBI" id="CHEBI:138651"/>
        <dbReference type="EC" id="2.3.1.274"/>
    </reaction>
</comment>
<evidence type="ECO:0000313" key="12">
    <source>
        <dbReference type="EMBL" id="CAB5131374.1"/>
    </source>
</evidence>
<evidence type="ECO:0000256" key="6">
    <source>
        <dbReference type="ARBA" id="ARBA00023098"/>
    </source>
</evidence>
<keyword evidence="5" id="KW-0808">Transferase</keyword>
<dbReference type="InterPro" id="IPR012281">
    <property type="entry name" value="Phospholipid_synth_PlsX-like"/>
</dbReference>
<dbReference type="PIRSF" id="PIRSF002465">
    <property type="entry name" value="Phsphlp_syn_PlsX"/>
    <property type="match status" value="1"/>
</dbReference>
<dbReference type="NCBIfam" id="TIGR00182">
    <property type="entry name" value="plsX"/>
    <property type="match status" value="1"/>
</dbReference>
<dbReference type="Gene3D" id="3.40.718.10">
    <property type="entry name" value="Isopropylmalate Dehydrogenase"/>
    <property type="match status" value="1"/>
</dbReference>
<evidence type="ECO:0000256" key="4">
    <source>
        <dbReference type="ARBA" id="ARBA00022516"/>
    </source>
</evidence>
<dbReference type="HAMAP" id="MF_00019">
    <property type="entry name" value="PlsX"/>
    <property type="match status" value="1"/>
</dbReference>
<keyword evidence="6" id="KW-0443">Lipid metabolism</keyword>
<dbReference type="AlphaFoldDB" id="A0A6J6B7R3"/>
<keyword evidence="8" id="KW-1208">Phospholipid metabolism</keyword>
<dbReference type="EMBL" id="CAFBRX010000166">
    <property type="protein sequence ID" value="CAB5131374.1"/>
    <property type="molecule type" value="Genomic_DNA"/>
</dbReference>
<dbReference type="SUPFAM" id="SSF53659">
    <property type="entry name" value="Isocitrate/Isopropylmalate dehydrogenase-like"/>
    <property type="match status" value="1"/>
</dbReference>
<evidence type="ECO:0000256" key="8">
    <source>
        <dbReference type="ARBA" id="ARBA00023264"/>
    </source>
</evidence>
<dbReference type="GO" id="GO:0006633">
    <property type="term" value="P:fatty acid biosynthetic process"/>
    <property type="evidence" value="ECO:0007669"/>
    <property type="project" value="InterPro"/>
</dbReference>
<evidence type="ECO:0000256" key="9">
    <source>
        <dbReference type="ARBA" id="ARBA00024069"/>
    </source>
</evidence>
<evidence type="ECO:0000256" key="10">
    <source>
        <dbReference type="ARBA" id="ARBA00046608"/>
    </source>
</evidence>
<dbReference type="PANTHER" id="PTHR30100:SF1">
    <property type="entry name" value="PHOSPHATE ACYLTRANSFERASE"/>
    <property type="match status" value="1"/>
</dbReference>
<name>A0A6J6B7R3_9ZZZZ</name>
<organism evidence="11">
    <name type="scientific">freshwater metagenome</name>
    <dbReference type="NCBI Taxonomy" id="449393"/>
    <lineage>
        <taxon>unclassified sequences</taxon>
        <taxon>metagenomes</taxon>
        <taxon>ecological metagenomes</taxon>
    </lineage>
</organism>
<dbReference type="GO" id="GO:0005737">
    <property type="term" value="C:cytoplasm"/>
    <property type="evidence" value="ECO:0007669"/>
    <property type="project" value="UniProtKB-SubCell"/>
</dbReference>
<dbReference type="InterPro" id="IPR003664">
    <property type="entry name" value="FA_synthesis"/>
</dbReference>
<protein>
    <recommendedName>
        <fullName evidence="9">phosphate acyltransferase</fullName>
        <ecNumber evidence="9">2.3.1.274</ecNumber>
    </recommendedName>
</protein>
<dbReference type="PANTHER" id="PTHR30100">
    <property type="entry name" value="FATTY ACID/PHOSPHOLIPID SYNTHESIS PROTEIN PLSX"/>
    <property type="match status" value="1"/>
</dbReference>
<dbReference type="EMBL" id="CAEZSL010000015">
    <property type="protein sequence ID" value="CAB4534399.1"/>
    <property type="molecule type" value="Genomic_DNA"/>
</dbReference>
<comment type="subcellular location">
    <subcellularLocation>
        <location evidence="2">Cytoplasm</location>
    </subcellularLocation>
</comment>
<keyword evidence="4" id="KW-0444">Lipid biosynthesis</keyword>